<dbReference type="PANTHER" id="PTHR48007">
    <property type="entry name" value="LEUCINE-RICH REPEAT RECEPTOR-LIKE PROTEIN KINASE PXC1"/>
    <property type="match status" value="1"/>
</dbReference>
<dbReference type="SUPFAM" id="SSF56112">
    <property type="entry name" value="Protein kinase-like (PK-like)"/>
    <property type="match status" value="1"/>
</dbReference>
<accession>A0A2U1N3R0</accession>
<dbReference type="PANTHER" id="PTHR48007:SF4">
    <property type="entry name" value="LEUCINE-RICH REPEAT RECEPTOR-LIKE PROTEIN KINASE PXC1"/>
    <property type="match status" value="1"/>
</dbReference>
<dbReference type="SUPFAM" id="SSF54495">
    <property type="entry name" value="UBC-like"/>
    <property type="match status" value="1"/>
</dbReference>
<keyword evidence="5" id="KW-1185">Reference proteome</keyword>
<gene>
    <name evidence="4" type="ORF">CTI12_AA310320</name>
</gene>
<name>A0A2U1N3R0_ARTAN</name>
<keyword evidence="2" id="KW-0677">Repeat</keyword>
<evidence type="ECO:0000256" key="2">
    <source>
        <dbReference type="ARBA" id="ARBA00022737"/>
    </source>
</evidence>
<dbReference type="Proteomes" id="UP000245207">
    <property type="component" value="Unassembled WGS sequence"/>
</dbReference>
<dbReference type="OrthoDB" id="1055097at2759"/>
<organism evidence="4 5">
    <name type="scientific">Artemisia annua</name>
    <name type="common">Sweet wormwood</name>
    <dbReference type="NCBI Taxonomy" id="35608"/>
    <lineage>
        <taxon>Eukaryota</taxon>
        <taxon>Viridiplantae</taxon>
        <taxon>Streptophyta</taxon>
        <taxon>Embryophyta</taxon>
        <taxon>Tracheophyta</taxon>
        <taxon>Spermatophyta</taxon>
        <taxon>Magnoliopsida</taxon>
        <taxon>eudicotyledons</taxon>
        <taxon>Gunneridae</taxon>
        <taxon>Pentapetalae</taxon>
        <taxon>asterids</taxon>
        <taxon>campanulids</taxon>
        <taxon>Asterales</taxon>
        <taxon>Asteraceae</taxon>
        <taxon>Asteroideae</taxon>
        <taxon>Anthemideae</taxon>
        <taxon>Artemisiinae</taxon>
        <taxon>Artemisia</taxon>
    </lineage>
</organism>
<dbReference type="EMBL" id="PKPP01003700">
    <property type="protein sequence ID" value="PWA68129.1"/>
    <property type="molecule type" value="Genomic_DNA"/>
</dbReference>
<dbReference type="InterPro" id="IPR013210">
    <property type="entry name" value="LRR_N_plant-typ"/>
</dbReference>
<proteinExistence type="predicted"/>
<dbReference type="Pfam" id="PF08263">
    <property type="entry name" value="LRRNT_2"/>
    <property type="match status" value="1"/>
</dbReference>
<dbReference type="InterPro" id="IPR000608">
    <property type="entry name" value="UBC"/>
</dbReference>
<evidence type="ECO:0000313" key="5">
    <source>
        <dbReference type="Proteomes" id="UP000245207"/>
    </source>
</evidence>
<reference evidence="4 5" key="1">
    <citation type="journal article" date="2018" name="Mol. Plant">
        <title>The genome of Artemisia annua provides insight into the evolution of Asteraceae family and artemisinin biosynthesis.</title>
        <authorList>
            <person name="Shen Q."/>
            <person name="Zhang L."/>
            <person name="Liao Z."/>
            <person name="Wang S."/>
            <person name="Yan T."/>
            <person name="Shi P."/>
            <person name="Liu M."/>
            <person name="Fu X."/>
            <person name="Pan Q."/>
            <person name="Wang Y."/>
            <person name="Lv Z."/>
            <person name="Lu X."/>
            <person name="Zhang F."/>
            <person name="Jiang W."/>
            <person name="Ma Y."/>
            <person name="Chen M."/>
            <person name="Hao X."/>
            <person name="Li L."/>
            <person name="Tang Y."/>
            <person name="Lv G."/>
            <person name="Zhou Y."/>
            <person name="Sun X."/>
            <person name="Brodelius P.E."/>
            <person name="Rose J.K.C."/>
            <person name="Tang K."/>
        </authorList>
    </citation>
    <scope>NUCLEOTIDE SEQUENCE [LARGE SCALE GENOMIC DNA]</scope>
    <source>
        <strain evidence="5">cv. Huhao1</strain>
        <tissue evidence="4">Leaf</tissue>
    </source>
</reference>
<sequence>MIMIKQLICIIISSTSDITGDTTHLLSIFEHYLPQLLMQPNADDPLNDAAATLLLNDKETYEEIVKVKAIQDLYRSFNSPPQLKGWKLTGGDPCQENWTVVSCVGSSVIQIKIDNLNISGNLGYQLENFHHLKLLMPYTTRINERIDVYCFGVVLLELVTGKEANEGDGDLNLAEWAWKHFGEGYSMVGALDPQIKEATIEIYLNNLRLRKQQ</sequence>
<dbReference type="InterPro" id="IPR046959">
    <property type="entry name" value="PRK1-6/SRF4-like"/>
</dbReference>
<dbReference type="Gene3D" id="1.10.510.10">
    <property type="entry name" value="Transferase(Phosphotransferase) domain 1"/>
    <property type="match status" value="1"/>
</dbReference>
<keyword evidence="1" id="KW-0433">Leucine-rich repeat</keyword>
<dbReference type="AlphaFoldDB" id="A0A2U1N3R0"/>
<dbReference type="PROSITE" id="PS50127">
    <property type="entry name" value="UBC_2"/>
    <property type="match status" value="1"/>
</dbReference>
<dbReference type="Gene3D" id="3.10.110.10">
    <property type="entry name" value="Ubiquitin Conjugating Enzyme"/>
    <property type="match status" value="1"/>
</dbReference>
<feature type="domain" description="UBC core" evidence="3">
    <location>
        <begin position="1"/>
        <end position="74"/>
    </location>
</feature>
<evidence type="ECO:0000256" key="1">
    <source>
        <dbReference type="ARBA" id="ARBA00022614"/>
    </source>
</evidence>
<evidence type="ECO:0000259" key="3">
    <source>
        <dbReference type="PROSITE" id="PS50127"/>
    </source>
</evidence>
<dbReference type="InterPro" id="IPR016135">
    <property type="entry name" value="UBQ-conjugating_enzyme/RWD"/>
</dbReference>
<evidence type="ECO:0000313" key="4">
    <source>
        <dbReference type="EMBL" id="PWA68129.1"/>
    </source>
</evidence>
<dbReference type="InterPro" id="IPR011009">
    <property type="entry name" value="Kinase-like_dom_sf"/>
</dbReference>
<comment type="caution">
    <text evidence="4">The sequence shown here is derived from an EMBL/GenBank/DDBJ whole genome shotgun (WGS) entry which is preliminary data.</text>
</comment>
<protein>
    <submittedName>
        <fullName evidence="4">Leucine-rich repeat-containing protein</fullName>
    </submittedName>
</protein>